<dbReference type="PANTHER" id="PTHR38463">
    <property type="entry name" value="STRESS RESPONSE PROTEIN YSNF"/>
    <property type="match status" value="1"/>
</dbReference>
<sequence>MITHEQIPMVLDHPVYDLNGDKIGEVKHVFLDDATGQPEWLCVKSGLFNMKETFVPLRDADLVADHVEVPYDKDRIKDAPDVDLDADGHLPPEQERRLYRYYDIDWDSSWKRANQPGETGWADTGGRRERERLGIGDDAMTRSEEQLQVGTERHRTGQARLRKYVVTEHEQVDVPVTREKVRIEREPITDANRDEALSGPDITGSEHEMTLHEERPVVDKRAVPVERVRMTKDQVTDQERVGGEVRKERIDVEGDADETGRAYGSGDGYGSTR</sequence>
<dbReference type="Pfam" id="PF09557">
    <property type="entry name" value="DUF2382"/>
    <property type="match status" value="1"/>
</dbReference>
<organism evidence="4 5">
    <name type="scientific">Microbispora maris</name>
    <dbReference type="NCBI Taxonomy" id="3144104"/>
    <lineage>
        <taxon>Bacteria</taxon>
        <taxon>Bacillati</taxon>
        <taxon>Actinomycetota</taxon>
        <taxon>Actinomycetes</taxon>
        <taxon>Streptosporangiales</taxon>
        <taxon>Streptosporangiaceae</taxon>
        <taxon>Microbispora</taxon>
    </lineage>
</organism>
<dbReference type="RefSeq" id="WP_346223767.1">
    <property type="nucleotide sequence ID" value="NZ_JBDJAW010000001.1"/>
</dbReference>
<feature type="compositionally biased region" description="Basic and acidic residues" evidence="1">
    <location>
        <begin position="228"/>
        <end position="252"/>
    </location>
</feature>
<comment type="caution">
    <text evidence="4">The sequence shown here is derived from an EMBL/GenBank/DDBJ whole genome shotgun (WGS) entry which is preliminary data.</text>
</comment>
<reference evidence="4 5" key="1">
    <citation type="submission" date="2024-05" db="EMBL/GenBank/DDBJ databases">
        <title>Microbispora sp.ZYX-F-249.</title>
        <authorList>
            <person name="Xie H."/>
        </authorList>
    </citation>
    <scope>NUCLEOTIDE SEQUENCE [LARGE SCALE GENOMIC DNA]</scope>
    <source>
        <strain evidence="4 5">ZYX-F-249</strain>
    </source>
</reference>
<dbReference type="InterPro" id="IPR052967">
    <property type="entry name" value="Stress_Response_Assoc"/>
</dbReference>
<evidence type="ECO:0000259" key="2">
    <source>
        <dbReference type="Pfam" id="PF05239"/>
    </source>
</evidence>
<feature type="region of interest" description="Disordered" evidence="1">
    <location>
        <begin position="228"/>
        <end position="273"/>
    </location>
</feature>
<evidence type="ECO:0000313" key="4">
    <source>
        <dbReference type="EMBL" id="MEN3533892.1"/>
    </source>
</evidence>
<evidence type="ECO:0000259" key="3">
    <source>
        <dbReference type="Pfam" id="PF09557"/>
    </source>
</evidence>
<feature type="compositionally biased region" description="Gly residues" evidence="1">
    <location>
        <begin position="263"/>
        <end position="273"/>
    </location>
</feature>
<evidence type="ECO:0000313" key="5">
    <source>
        <dbReference type="Proteomes" id="UP001447516"/>
    </source>
</evidence>
<gene>
    <name evidence="4" type="ORF">AAH991_02160</name>
</gene>
<dbReference type="InterPro" id="IPR019060">
    <property type="entry name" value="DUF2382"/>
</dbReference>
<dbReference type="Pfam" id="PF05239">
    <property type="entry name" value="PRC"/>
    <property type="match status" value="1"/>
</dbReference>
<dbReference type="Gene3D" id="3.90.50.10">
    <property type="entry name" value="Photosynthetic Reaction Center, subunit H, domain 2"/>
    <property type="match status" value="1"/>
</dbReference>
<dbReference type="InterPro" id="IPR027275">
    <property type="entry name" value="PRC-brl_dom"/>
</dbReference>
<dbReference type="NCBIfam" id="TIGR02271">
    <property type="entry name" value="YsnF/AvaK domain"/>
    <property type="match status" value="1"/>
</dbReference>
<dbReference type="EMBL" id="JBDJAW010000001">
    <property type="protein sequence ID" value="MEN3533892.1"/>
    <property type="molecule type" value="Genomic_DNA"/>
</dbReference>
<dbReference type="InterPro" id="IPR014747">
    <property type="entry name" value="Bac_photo_RC_H_C"/>
</dbReference>
<protein>
    <submittedName>
        <fullName evidence="4">PRC and DUF2382 domain-containing protein</fullName>
    </submittedName>
</protein>
<keyword evidence="5" id="KW-1185">Reference proteome</keyword>
<dbReference type="InterPro" id="IPR011033">
    <property type="entry name" value="PRC_barrel-like_sf"/>
</dbReference>
<proteinExistence type="predicted"/>
<feature type="domain" description="DUF2382" evidence="3">
    <location>
        <begin position="140"/>
        <end position="252"/>
    </location>
</feature>
<dbReference type="SUPFAM" id="SSF50346">
    <property type="entry name" value="PRC-barrel domain"/>
    <property type="match status" value="1"/>
</dbReference>
<name>A0ABV0AGB9_9ACTN</name>
<accession>A0ABV0AGB9</accession>
<feature type="domain" description="PRC-barrel" evidence="2">
    <location>
        <begin position="13"/>
        <end position="75"/>
    </location>
</feature>
<dbReference type="Proteomes" id="UP001447516">
    <property type="component" value="Unassembled WGS sequence"/>
</dbReference>
<dbReference type="PANTHER" id="PTHR38463:SF1">
    <property type="entry name" value="STRESS RESPONSE PROTEIN YSNF"/>
    <property type="match status" value="1"/>
</dbReference>
<evidence type="ECO:0000256" key="1">
    <source>
        <dbReference type="SAM" id="MobiDB-lite"/>
    </source>
</evidence>